<dbReference type="Proteomes" id="UP000245207">
    <property type="component" value="Unassembled WGS sequence"/>
</dbReference>
<dbReference type="GO" id="GO:0006094">
    <property type="term" value="P:gluconeogenesis"/>
    <property type="evidence" value="ECO:0007669"/>
    <property type="project" value="InterPro"/>
</dbReference>
<dbReference type="Gene3D" id="3.90.228.20">
    <property type="match status" value="1"/>
</dbReference>
<keyword evidence="1" id="KW-0418">Kinase</keyword>
<reference evidence="1 2" key="1">
    <citation type="journal article" date="2018" name="Mol. Plant">
        <title>The genome of Artemisia annua provides insight into the evolution of Asteraceae family and artemisinin biosynthesis.</title>
        <authorList>
            <person name="Shen Q."/>
            <person name="Zhang L."/>
            <person name="Liao Z."/>
            <person name="Wang S."/>
            <person name="Yan T."/>
            <person name="Shi P."/>
            <person name="Liu M."/>
            <person name="Fu X."/>
            <person name="Pan Q."/>
            <person name="Wang Y."/>
            <person name="Lv Z."/>
            <person name="Lu X."/>
            <person name="Zhang F."/>
            <person name="Jiang W."/>
            <person name="Ma Y."/>
            <person name="Chen M."/>
            <person name="Hao X."/>
            <person name="Li L."/>
            <person name="Tang Y."/>
            <person name="Lv G."/>
            <person name="Zhou Y."/>
            <person name="Sun X."/>
            <person name="Brodelius P.E."/>
            <person name="Rose J.K.C."/>
            <person name="Tang K."/>
        </authorList>
    </citation>
    <scope>NUCLEOTIDE SEQUENCE [LARGE SCALE GENOMIC DNA]</scope>
    <source>
        <strain evidence="2">cv. Huhao1</strain>
        <tissue evidence="1">Leaf</tissue>
    </source>
</reference>
<dbReference type="PANTHER" id="PTHR30031">
    <property type="entry name" value="PHOSPHOENOLPYRUVATE CARBOXYKINASE ATP"/>
    <property type="match status" value="1"/>
</dbReference>
<dbReference type="OrthoDB" id="184182at2759"/>
<gene>
    <name evidence="1" type="ORF">CTI12_AA330320</name>
</gene>
<evidence type="ECO:0000313" key="2">
    <source>
        <dbReference type="Proteomes" id="UP000245207"/>
    </source>
</evidence>
<dbReference type="STRING" id="35608.A0A2U1MXJ5"/>
<dbReference type="EMBL" id="PKPP01004124">
    <property type="protein sequence ID" value="PWA65978.1"/>
    <property type="molecule type" value="Genomic_DNA"/>
</dbReference>
<dbReference type="GO" id="GO:0005829">
    <property type="term" value="C:cytosol"/>
    <property type="evidence" value="ECO:0007669"/>
    <property type="project" value="TreeGrafter"/>
</dbReference>
<keyword evidence="2" id="KW-1185">Reference proteome</keyword>
<dbReference type="InterPro" id="IPR001272">
    <property type="entry name" value="PEP_carboxykinase_ATP"/>
</dbReference>
<sequence length="173" mass="19760">MVATTNEAVCSSLRKHVWTAQWPETCKFINQKAENDFGNTHATGSRRLSTIEGGMDHLKVHPRFLNSNATSHKWAPRVLDEHTKKVNYLDKSVKENTCATYPIEYIPKGKIPCVGRHPKNVILLAFDAFGVLPSSMAIQLRYTLMDWKPKRFIAFNNFSRVYKVKVFPGTYNS</sequence>
<organism evidence="1 2">
    <name type="scientific">Artemisia annua</name>
    <name type="common">Sweet wormwood</name>
    <dbReference type="NCBI Taxonomy" id="35608"/>
    <lineage>
        <taxon>Eukaryota</taxon>
        <taxon>Viridiplantae</taxon>
        <taxon>Streptophyta</taxon>
        <taxon>Embryophyta</taxon>
        <taxon>Tracheophyta</taxon>
        <taxon>Spermatophyta</taxon>
        <taxon>Magnoliopsida</taxon>
        <taxon>eudicotyledons</taxon>
        <taxon>Gunneridae</taxon>
        <taxon>Pentapetalae</taxon>
        <taxon>asterids</taxon>
        <taxon>campanulids</taxon>
        <taxon>Asterales</taxon>
        <taxon>Asteraceae</taxon>
        <taxon>Asteroideae</taxon>
        <taxon>Anthemideae</taxon>
        <taxon>Artemisiinae</taxon>
        <taxon>Artemisia</taxon>
    </lineage>
</organism>
<keyword evidence="1" id="KW-0670">Pyruvate</keyword>
<dbReference type="AlphaFoldDB" id="A0A2U1MXJ5"/>
<accession>A0A2U1MXJ5</accession>
<dbReference type="InterPro" id="IPR013035">
    <property type="entry name" value="PEP_carboxykinase_C"/>
</dbReference>
<dbReference type="PANTHER" id="PTHR30031:SF0">
    <property type="entry name" value="PHOSPHOENOLPYRUVATE CARBOXYKINASE (ATP)"/>
    <property type="match status" value="1"/>
</dbReference>
<keyword evidence="1" id="KW-0808">Transferase</keyword>
<name>A0A2U1MXJ5_ARTAN</name>
<dbReference type="GO" id="GO:0005524">
    <property type="term" value="F:ATP binding"/>
    <property type="evidence" value="ECO:0007669"/>
    <property type="project" value="InterPro"/>
</dbReference>
<dbReference type="SUPFAM" id="SSF53795">
    <property type="entry name" value="PEP carboxykinase-like"/>
    <property type="match status" value="1"/>
</dbReference>
<comment type="caution">
    <text evidence="1">The sequence shown here is derived from an EMBL/GenBank/DDBJ whole genome shotgun (WGS) entry which is preliminary data.</text>
</comment>
<protein>
    <submittedName>
        <fullName evidence="1">Phosphoenolpyruvate carboxykinase</fullName>
    </submittedName>
</protein>
<proteinExistence type="predicted"/>
<evidence type="ECO:0000313" key="1">
    <source>
        <dbReference type="EMBL" id="PWA65978.1"/>
    </source>
</evidence>
<dbReference type="GO" id="GO:0016301">
    <property type="term" value="F:kinase activity"/>
    <property type="evidence" value="ECO:0007669"/>
    <property type="project" value="UniProtKB-KW"/>
</dbReference>
<dbReference type="Pfam" id="PF01293">
    <property type="entry name" value="PEPCK_ATP"/>
    <property type="match status" value="1"/>
</dbReference>
<dbReference type="GO" id="GO:0004612">
    <property type="term" value="F:phosphoenolpyruvate carboxykinase (ATP) activity"/>
    <property type="evidence" value="ECO:0007669"/>
    <property type="project" value="InterPro"/>
</dbReference>